<proteinExistence type="predicted"/>
<dbReference type="CTD" id="4509"/>
<evidence type="ECO:0000313" key="1">
    <source>
        <dbReference type="EMBL" id="AGC56262.1"/>
    </source>
</evidence>
<accession>L7V0A7</accession>
<gene>
    <name evidence="1" type="primary">ATP8</name>
</gene>
<reference evidence="1" key="1">
    <citation type="journal article" date="2013" name="Mitochondrial DNA">
        <title>Complete mitochondrial genome of the sea slug, Placida sp., contains unusual noncoding regions.</title>
        <authorList>
            <person name="Fan X."/>
            <person name="Qiao H."/>
            <person name="Xu D."/>
            <person name="Cao S."/>
            <person name="Zhang X."/>
            <person name="Wang Y."/>
            <person name="Mou S."/>
            <person name="Ye N."/>
        </authorList>
    </citation>
    <scope>NUCLEOTIDE SEQUENCE</scope>
</reference>
<dbReference type="AlphaFoldDB" id="L7V0A7"/>
<geneLocation type="mitochondrion" evidence="1"/>
<protein>
    <submittedName>
        <fullName evidence="1">ATP synthase F0 subunit 8</fullName>
    </submittedName>
</protein>
<dbReference type="GeneID" id="14658260"/>
<dbReference type="RefSeq" id="YP_007475222.1">
    <property type="nucleotide sequence ID" value="NC_020343.1"/>
</dbReference>
<organism evidence="1">
    <name type="scientific">Placida sp. 1 NY-2013</name>
    <dbReference type="NCBI Taxonomy" id="1281821"/>
    <lineage>
        <taxon>Eukaryota</taxon>
        <taxon>Metazoa</taxon>
        <taxon>Spiralia</taxon>
        <taxon>Lophotrochozoa</taxon>
        <taxon>Mollusca</taxon>
        <taxon>Gastropoda</taxon>
        <taxon>Heterobranchia</taxon>
        <taxon>Euthyneura</taxon>
        <taxon>Panpulmonata</taxon>
        <taxon>Sacoglossa</taxon>
        <taxon>Limapontioidea</taxon>
        <taxon>Limapontiidae</taxon>
        <taxon>Placida</taxon>
    </lineage>
</organism>
<keyword evidence="1" id="KW-0496">Mitochondrion</keyword>
<name>L7V0A7_9GAST</name>
<dbReference type="EMBL" id="KC171014">
    <property type="protein sequence ID" value="AGC56262.1"/>
    <property type="molecule type" value="Genomic_DNA"/>
</dbReference>
<sequence>MMGIMVFLLTNLSFMVIVLSIRSSMNINAFKASVSAQAEKAFRGFS</sequence>